<feature type="transmembrane region" description="Helical" evidence="1">
    <location>
        <begin position="5"/>
        <end position="23"/>
    </location>
</feature>
<keyword evidence="1" id="KW-1133">Transmembrane helix</keyword>
<feature type="transmembrane region" description="Helical" evidence="1">
    <location>
        <begin position="38"/>
        <end position="55"/>
    </location>
</feature>
<comment type="caution">
    <text evidence="2">The sequence shown here is derived from an EMBL/GenBank/DDBJ whole genome shotgun (WGS) entry which is preliminary data.</text>
</comment>
<evidence type="ECO:0000313" key="2">
    <source>
        <dbReference type="EMBL" id="OGY92755.1"/>
    </source>
</evidence>
<name>A0A1G2BUC2_9BACT</name>
<protein>
    <submittedName>
        <fullName evidence="2">Uncharacterized protein</fullName>
    </submittedName>
</protein>
<dbReference type="STRING" id="1798553.A3H70_02135"/>
<evidence type="ECO:0000313" key="3">
    <source>
        <dbReference type="Proteomes" id="UP000178109"/>
    </source>
</evidence>
<keyword evidence="1" id="KW-0472">Membrane</keyword>
<reference evidence="2 3" key="1">
    <citation type="journal article" date="2016" name="Nat. Commun.">
        <title>Thousands of microbial genomes shed light on interconnected biogeochemical processes in an aquifer system.</title>
        <authorList>
            <person name="Anantharaman K."/>
            <person name="Brown C.T."/>
            <person name="Hug L.A."/>
            <person name="Sharon I."/>
            <person name="Castelle C.J."/>
            <person name="Probst A.J."/>
            <person name="Thomas B.C."/>
            <person name="Singh A."/>
            <person name="Wilkins M.J."/>
            <person name="Karaoz U."/>
            <person name="Brodie E.L."/>
            <person name="Williams K.H."/>
            <person name="Hubbard S.S."/>
            <person name="Banfield J.F."/>
        </authorList>
    </citation>
    <scope>NUCLEOTIDE SEQUENCE [LARGE SCALE GENOMIC DNA]</scope>
</reference>
<feature type="transmembrane region" description="Helical" evidence="1">
    <location>
        <begin position="67"/>
        <end position="90"/>
    </location>
</feature>
<keyword evidence="1" id="KW-0812">Transmembrane</keyword>
<organism evidence="2 3">
    <name type="scientific">Candidatus Komeilibacteria bacterium RIFCSPLOWO2_02_FULL_48_11</name>
    <dbReference type="NCBI Taxonomy" id="1798553"/>
    <lineage>
        <taxon>Bacteria</taxon>
        <taxon>Candidatus Komeiliibacteriota</taxon>
    </lineage>
</organism>
<evidence type="ECO:0000256" key="1">
    <source>
        <dbReference type="SAM" id="Phobius"/>
    </source>
</evidence>
<accession>A0A1G2BUC2</accession>
<proteinExistence type="predicted"/>
<dbReference type="EMBL" id="MHKO01000015">
    <property type="protein sequence ID" value="OGY92755.1"/>
    <property type="molecule type" value="Genomic_DNA"/>
</dbReference>
<sequence>MKKLIYKNLISMIIFFLLPMFYFENGDKYGIPDVNPKLVYVFIFAGVFYLLFLNVKSIKLFRGKGKLIPIFFILIPSFVILYFILGYIAFSRYTILG</sequence>
<dbReference type="AlphaFoldDB" id="A0A1G2BUC2"/>
<gene>
    <name evidence="2" type="ORF">A3H70_02135</name>
</gene>
<dbReference type="Proteomes" id="UP000178109">
    <property type="component" value="Unassembled WGS sequence"/>
</dbReference>